<evidence type="ECO:0007829" key="7">
    <source>
        <dbReference type="PeptideAtlas" id="K8FDZ2"/>
    </source>
</evidence>
<feature type="domain" description="BPTI/Kunitz inhibitor" evidence="3">
    <location>
        <begin position="76"/>
        <end position="126"/>
    </location>
</feature>
<keyword evidence="7" id="KW-1267">Proteomics identification</keyword>
<dbReference type="EMBL" id="BX284605">
    <property type="protein sequence ID" value="CCO25634.1"/>
    <property type="molecule type" value="Genomic_DNA"/>
</dbReference>
<dbReference type="CTD" id="180277"/>
<keyword evidence="5" id="KW-1185">Reference proteome</keyword>
<feature type="chain" id="PRO_5003919871" evidence="2">
    <location>
        <begin position="20"/>
        <end position="926"/>
    </location>
</feature>
<dbReference type="InterPro" id="IPR028150">
    <property type="entry name" value="Lustrin_cystein"/>
</dbReference>
<feature type="domain" description="BPTI/Kunitz inhibitor" evidence="3">
    <location>
        <begin position="815"/>
        <end position="865"/>
    </location>
</feature>
<evidence type="ECO:0000313" key="5">
    <source>
        <dbReference type="Proteomes" id="UP000001940"/>
    </source>
</evidence>
<proteinExistence type="evidence at protein level"/>
<dbReference type="WormBase" id="Y43F8B.3h">
    <property type="protein sequence ID" value="CE47999"/>
    <property type="gene ID" value="WBGene00012814"/>
</dbReference>
<dbReference type="PRINTS" id="PR00759">
    <property type="entry name" value="BASICPTASE"/>
</dbReference>
<dbReference type="Pfam" id="PF00014">
    <property type="entry name" value="Kunitz_BPTI"/>
    <property type="match status" value="9"/>
</dbReference>
<dbReference type="ExpressionAtlas" id="K8FDZ2">
    <property type="expression patterns" value="baseline and differential"/>
</dbReference>
<dbReference type="CDD" id="cd22593">
    <property type="entry name" value="Kunitz_conkunitzin"/>
    <property type="match status" value="7"/>
</dbReference>
<feature type="domain" description="BPTI/Kunitz inhibitor" evidence="3">
    <location>
        <begin position="389"/>
        <end position="439"/>
    </location>
</feature>
<reference evidence="4 5" key="1">
    <citation type="journal article" date="1998" name="Science">
        <title>Genome sequence of the nematode C. elegans: a platform for investigating biology.</title>
        <authorList>
            <consortium name="The C. elegans sequencing consortium"/>
            <person name="Sulson J.E."/>
            <person name="Waterston R."/>
        </authorList>
    </citation>
    <scope>NUCLEOTIDE SEQUENCE [LARGE SCALE GENOMIC DNA]</scope>
    <source>
        <strain evidence="4 5">Bristol N2</strain>
    </source>
</reference>
<dbReference type="InterPro" id="IPR020901">
    <property type="entry name" value="Prtase_inh_Kunz-CS"/>
</dbReference>
<dbReference type="Proteomes" id="UP000001940">
    <property type="component" value="Chromosome V"/>
</dbReference>
<accession>K8FDZ2</accession>
<feature type="domain" description="BPTI/Kunitz inhibitor" evidence="3">
    <location>
        <begin position="604"/>
        <end position="654"/>
    </location>
</feature>
<evidence type="ECO:0000259" key="3">
    <source>
        <dbReference type="PROSITE" id="PS50279"/>
    </source>
</evidence>
<dbReference type="PeptideAtlas" id="K8FDZ2"/>
<dbReference type="SMART" id="SM00289">
    <property type="entry name" value="WR1"/>
    <property type="match status" value="6"/>
</dbReference>
<dbReference type="PANTHER" id="PTHR46339:SF1">
    <property type="entry name" value="BPTI_KUNITZ INHIBITOR DOMAIN-CONTAINING PROTEIN"/>
    <property type="match status" value="1"/>
</dbReference>
<dbReference type="CDD" id="cd00109">
    <property type="entry name" value="Kunitz-type"/>
    <property type="match status" value="2"/>
</dbReference>
<evidence type="ECO:0000256" key="1">
    <source>
        <dbReference type="SAM" id="MobiDB-lite"/>
    </source>
</evidence>
<dbReference type="AGR" id="WB:WBGene00012814"/>
<feature type="region of interest" description="Disordered" evidence="1">
    <location>
        <begin position="37"/>
        <end position="82"/>
    </location>
</feature>
<feature type="domain" description="BPTI/Kunitz inhibitor" evidence="3">
    <location>
        <begin position="498"/>
        <end position="552"/>
    </location>
</feature>
<organism evidence="4 5">
    <name type="scientific">Caenorhabditis elegans</name>
    <dbReference type="NCBI Taxonomy" id="6239"/>
    <lineage>
        <taxon>Eukaryota</taxon>
        <taxon>Metazoa</taxon>
        <taxon>Ecdysozoa</taxon>
        <taxon>Nematoda</taxon>
        <taxon>Chromadorea</taxon>
        <taxon>Rhabditida</taxon>
        <taxon>Rhabditina</taxon>
        <taxon>Rhabditomorpha</taxon>
        <taxon>Rhabditoidea</taxon>
        <taxon>Rhabditidae</taxon>
        <taxon>Peloderinae</taxon>
        <taxon>Caenorhabditis</taxon>
    </lineage>
</organism>
<feature type="domain" description="BPTI/Kunitz inhibitor" evidence="3">
    <location>
        <begin position="870"/>
        <end position="920"/>
    </location>
</feature>
<protein>
    <submittedName>
        <fullName evidence="4">BPTI/Kunitz inhibitor domain-containing protein</fullName>
    </submittedName>
</protein>
<dbReference type="InterPro" id="IPR053014">
    <property type="entry name" value="Cuticle_assoc_divergent"/>
</dbReference>
<dbReference type="InterPro" id="IPR006150">
    <property type="entry name" value="Cys_repeat_1"/>
</dbReference>
<evidence type="ECO:0000313" key="4">
    <source>
        <dbReference type="EMBL" id="CCO25634.1"/>
    </source>
</evidence>
<dbReference type="PANTHER" id="PTHR46339">
    <property type="entry name" value="PROTEIN CBG15282-RELATED"/>
    <property type="match status" value="1"/>
</dbReference>
<feature type="domain" description="BPTI/Kunitz inhibitor" evidence="3">
    <location>
        <begin position="177"/>
        <end position="227"/>
    </location>
</feature>
<keyword evidence="2" id="KW-0732">Signal</keyword>
<sequence>MPPLRWLFLVLCAVVAVRAADDSLIGSFKTMFFGNEPEKTNDSATSSQNNPPISYHQYATASSPSSRSQPPSGQSCTLPRQIGTGPYRIPRWYYNPVRGRCELFYWSGCCGNGNNFQTFQTCQSTCEESPNPCAVTGGATLSPCAPGQGCGTGSYCHVGAQTQTTVCCPKPAAVDRCQQPLNVGIGNSNLQRWYFNPLTQQCSTCTYRGLQGNENNFLSQNECEQSCLVNPCKIGSPYRSQGITVQCSAMSPTVCPAGHYCHLGADATTSVCCQALGGDPCGQPLDRGVGGSQLSRWYWNQQSQCCLPFSYCGQKGTQNNFLTKQDCDRTCYELDNPCALGDPQMAQNNRPLQCSATASTCGAQFWCHFGANQDTTVCCPGRVESPQICQQPMAVGTGGATLPRWYYNAQTMQCVQFNYAGRMGNQNNFQSQQACEQTCPVYVNVCPTGSPMLDASTNKPVPCTFGSNSCGADHWCHLGLVPDEYQCCPGSPTNPGACQGLPESEGVTGAPAPPTSRWYYDQTDMQCKQFTYNGRRGNQNNFLTQEDCAATCDVFTNPCNQPIALPATLCSGTGSSDTCGANMWCHIGANQDSTVCCPSEGDPCSLPLARGSGNQFMDRFYYNQQTGSCQQFTYSGLHGNQNNFLTQQACEEQCGPNPCFEGRPFVGADGRTQTCSASANFNTCPLNHWCHIGSDLSTTVCCPGASTNACNLPMSTGEGNARLDRFYYDQQTKTCRPFVYNGLKGNQNNFISLRACQLSCQPLDNPCIGQPATTAAGQVLFCSITNKDSCPVNFWCHIGATPETTVCCPGATNPCSVPLAPGTGNAGLARYYYNPDDRQCLPFQYNGKRGNQNNFENQADCERTCPEQLCLLSIDRGACGGRQTRYAYNRQTNQCVAFEYTGCGGNLNNFVSIADCQATCGSVGFR</sequence>
<dbReference type="OrthoDB" id="4473401at2759"/>
<feature type="domain" description="BPTI/Kunitz inhibitor" evidence="3">
    <location>
        <begin position="710"/>
        <end position="760"/>
    </location>
</feature>
<gene>
    <name evidence="4" type="ORF">CELE_Y43F8B.3</name>
    <name evidence="4 6" type="ORF">Y43F8B.3</name>
</gene>
<feature type="compositionally biased region" description="Polar residues" evidence="1">
    <location>
        <begin position="42"/>
        <end position="61"/>
    </location>
</feature>
<dbReference type="InterPro" id="IPR002223">
    <property type="entry name" value="Kunitz_BPTI"/>
</dbReference>
<evidence type="ECO:0000256" key="2">
    <source>
        <dbReference type="SAM" id="SignalP"/>
    </source>
</evidence>
<dbReference type="Bgee" id="WBGene00012814">
    <property type="expression patterns" value="Expressed in pharyngeal muscle cell (C elegans) and 3 other cell types or tissues"/>
</dbReference>
<name>K8FDZ2_CAEEL</name>
<dbReference type="PROSITE" id="PS00280">
    <property type="entry name" value="BPTI_KUNITZ_1"/>
    <property type="match status" value="2"/>
</dbReference>
<feature type="compositionally biased region" description="Low complexity" evidence="1">
    <location>
        <begin position="62"/>
        <end position="75"/>
    </location>
</feature>
<evidence type="ECO:0000313" key="6">
    <source>
        <dbReference type="WormBase" id="Y43F8B.3h"/>
    </source>
</evidence>
<dbReference type="GeneID" id="180277"/>
<dbReference type="SUPFAM" id="SSF57362">
    <property type="entry name" value="BPTI-like"/>
    <property type="match status" value="9"/>
</dbReference>
<dbReference type="SMART" id="SM00131">
    <property type="entry name" value="KU"/>
    <property type="match status" value="9"/>
</dbReference>
<dbReference type="Gene3D" id="4.10.410.10">
    <property type="entry name" value="Pancreatic trypsin inhibitor Kunitz domain"/>
    <property type="match status" value="9"/>
</dbReference>
<dbReference type="RefSeq" id="NP_001263941.1">
    <property type="nucleotide sequence ID" value="NM_001277012.1"/>
</dbReference>
<dbReference type="AlphaFoldDB" id="K8FDZ2"/>
<dbReference type="GO" id="GO:0004867">
    <property type="term" value="F:serine-type endopeptidase inhibitor activity"/>
    <property type="evidence" value="ECO:0007669"/>
    <property type="project" value="InterPro"/>
</dbReference>
<feature type="signal peptide" evidence="2">
    <location>
        <begin position="1"/>
        <end position="19"/>
    </location>
</feature>
<feature type="domain" description="BPTI/Kunitz inhibitor" evidence="3">
    <location>
        <begin position="281"/>
        <end position="331"/>
    </location>
</feature>
<dbReference type="SMR" id="K8FDZ2"/>
<dbReference type="PROSITE" id="PS50279">
    <property type="entry name" value="BPTI_KUNITZ_2"/>
    <property type="match status" value="9"/>
</dbReference>
<dbReference type="Pfam" id="PF14625">
    <property type="entry name" value="Lustrin_cystein"/>
    <property type="match status" value="6"/>
</dbReference>
<dbReference type="InterPro" id="IPR036880">
    <property type="entry name" value="Kunitz_BPTI_sf"/>
</dbReference>